<comment type="caution">
    <text evidence="2">The sequence shown here is derived from an EMBL/GenBank/DDBJ whole genome shotgun (WGS) entry which is preliminary data.</text>
</comment>
<dbReference type="RefSeq" id="WP_098739210.1">
    <property type="nucleotide sequence ID" value="NZ_PDKW01000043.1"/>
</dbReference>
<dbReference type="InterPro" id="IPR003497">
    <property type="entry name" value="BRO_N_domain"/>
</dbReference>
<dbReference type="Proteomes" id="UP000225379">
    <property type="component" value="Unassembled WGS sequence"/>
</dbReference>
<keyword evidence="3" id="KW-1185">Reference proteome</keyword>
<dbReference type="AlphaFoldDB" id="A0A2B8B607"/>
<dbReference type="EMBL" id="PDKW01000043">
    <property type="protein sequence ID" value="PGH53119.1"/>
    <property type="molecule type" value="Genomic_DNA"/>
</dbReference>
<proteinExistence type="predicted"/>
<feature type="domain" description="Bro-N" evidence="1">
    <location>
        <begin position="1"/>
        <end position="124"/>
    </location>
</feature>
<accession>A0A2B8B607</accession>
<dbReference type="Pfam" id="PF02498">
    <property type="entry name" value="Bro-N"/>
    <property type="match status" value="1"/>
</dbReference>
<dbReference type="PANTHER" id="PTHR36180:SF2">
    <property type="entry name" value="BRO FAMILY PROTEIN"/>
    <property type="match status" value="1"/>
</dbReference>
<dbReference type="PANTHER" id="PTHR36180">
    <property type="entry name" value="DNA-BINDING PROTEIN-RELATED-RELATED"/>
    <property type="match status" value="1"/>
</dbReference>
<protein>
    <recommendedName>
        <fullName evidence="1">Bro-N domain-containing protein</fullName>
    </recommendedName>
</protein>
<dbReference type="OrthoDB" id="8162243at2"/>
<reference evidence="3" key="1">
    <citation type="submission" date="2017-10" db="EMBL/GenBank/DDBJ databases">
        <authorList>
            <person name="Kravchenko I.K."/>
            <person name="Grouzdev D.S."/>
        </authorList>
    </citation>
    <scope>NUCLEOTIDE SEQUENCE [LARGE SCALE GENOMIC DNA]</scope>
    <source>
        <strain evidence="3">B2</strain>
    </source>
</reference>
<evidence type="ECO:0000259" key="1">
    <source>
        <dbReference type="PROSITE" id="PS51750"/>
    </source>
</evidence>
<gene>
    <name evidence="2" type="ORF">CRT60_24715</name>
</gene>
<evidence type="ECO:0000313" key="3">
    <source>
        <dbReference type="Proteomes" id="UP000225379"/>
    </source>
</evidence>
<dbReference type="SMART" id="SM01040">
    <property type="entry name" value="Bro-N"/>
    <property type="match status" value="1"/>
</dbReference>
<name>A0A2B8B607_9PROT</name>
<evidence type="ECO:0000313" key="2">
    <source>
        <dbReference type="EMBL" id="PGH53119.1"/>
    </source>
</evidence>
<dbReference type="PROSITE" id="PS51750">
    <property type="entry name" value="BRO_N"/>
    <property type="match status" value="1"/>
</dbReference>
<organism evidence="2 3">
    <name type="scientific">Azospirillum palustre</name>
    <dbReference type="NCBI Taxonomy" id="2044885"/>
    <lineage>
        <taxon>Bacteria</taxon>
        <taxon>Pseudomonadati</taxon>
        <taxon>Pseudomonadota</taxon>
        <taxon>Alphaproteobacteria</taxon>
        <taxon>Rhodospirillales</taxon>
        <taxon>Azospirillaceae</taxon>
        <taxon>Azospirillum</taxon>
    </lineage>
</organism>
<sequence length="308" mass="33256">MTNVHSFVFPASAGPISIRTVEIDGAPWFVGADVCRALGLVTYAGATVHLKTLTADERQGHSLPSLNRLLGGGVDRAFFGVAGLQTLISESGLYKLVMRSDKPEARKFQDWVTRDVLPAIRKDGGYIMGRGRLPRRPQGLATASPPLPATHVATPTPRAFSESPTGFLKDSRTMNDLICVTAVEGEPRVLDTELAAALGMERPTNIRAVIEANRAELEGFGNLHSQRANTGKRGRPPIAYHLNEEQALLVAMFSRTEKAKEVRATLVRVFAAYRRGDLVPAAPAFRVPQTFAEALRLAADNAALVALP</sequence>